<dbReference type="FunFam" id="3.40.50.200:FF:000005">
    <property type="entry name" value="Proprotein convertase subtilisin/kexin type 7"/>
    <property type="match status" value="1"/>
</dbReference>
<evidence type="ECO:0000259" key="21">
    <source>
        <dbReference type="PROSITE" id="PS51829"/>
    </source>
</evidence>
<evidence type="ECO:0000256" key="9">
    <source>
        <dbReference type="ARBA" id="ARBA00022825"/>
    </source>
</evidence>
<evidence type="ECO:0000313" key="22">
    <source>
        <dbReference type="EMBL" id="WEW57678.1"/>
    </source>
</evidence>
<evidence type="ECO:0000256" key="4">
    <source>
        <dbReference type="ARBA" id="ARBA00022525"/>
    </source>
</evidence>
<reference evidence="22" key="1">
    <citation type="submission" date="2023-03" db="EMBL/GenBank/DDBJ databases">
        <title>Emydomyces testavorans Genome Sequence.</title>
        <authorList>
            <person name="Hoyer L."/>
        </authorList>
    </citation>
    <scope>NUCLEOTIDE SEQUENCE</scope>
    <source>
        <strain evidence="22">16-2883</strain>
    </source>
</reference>
<feature type="compositionally biased region" description="Basic and acidic residues" evidence="18">
    <location>
        <begin position="671"/>
        <end position="680"/>
    </location>
</feature>
<dbReference type="InterPro" id="IPR008979">
    <property type="entry name" value="Galactose-bd-like_sf"/>
</dbReference>
<evidence type="ECO:0000256" key="1">
    <source>
        <dbReference type="ARBA" id="ARBA00004370"/>
    </source>
</evidence>
<evidence type="ECO:0000256" key="17">
    <source>
        <dbReference type="PROSITE-ProRule" id="PRU01240"/>
    </source>
</evidence>
<dbReference type="PROSITE" id="PS00137">
    <property type="entry name" value="SUBTILASE_HIS"/>
    <property type="match status" value="1"/>
</dbReference>
<evidence type="ECO:0000256" key="8">
    <source>
        <dbReference type="ARBA" id="ARBA00022801"/>
    </source>
</evidence>
<evidence type="ECO:0000256" key="12">
    <source>
        <dbReference type="ARBA" id="ARBA00023026"/>
    </source>
</evidence>
<dbReference type="SUPFAM" id="SSF52743">
    <property type="entry name" value="Subtilisin-like"/>
    <property type="match status" value="1"/>
</dbReference>
<organism evidence="22 23">
    <name type="scientific">Emydomyces testavorans</name>
    <dbReference type="NCBI Taxonomy" id="2070801"/>
    <lineage>
        <taxon>Eukaryota</taxon>
        <taxon>Fungi</taxon>
        <taxon>Dikarya</taxon>
        <taxon>Ascomycota</taxon>
        <taxon>Pezizomycotina</taxon>
        <taxon>Eurotiomycetes</taxon>
        <taxon>Eurotiomycetidae</taxon>
        <taxon>Onygenales</taxon>
        <taxon>Nannizziopsiaceae</taxon>
        <taxon>Emydomyces</taxon>
    </lineage>
</organism>
<comment type="subcellular location">
    <subcellularLocation>
        <location evidence="1">Membrane</location>
    </subcellularLocation>
    <subcellularLocation>
        <location evidence="2">Secreted</location>
    </subcellularLocation>
</comment>
<dbReference type="GO" id="GO:0016485">
    <property type="term" value="P:protein processing"/>
    <property type="evidence" value="ECO:0007669"/>
    <property type="project" value="TreeGrafter"/>
</dbReference>
<evidence type="ECO:0000256" key="11">
    <source>
        <dbReference type="ARBA" id="ARBA00022989"/>
    </source>
</evidence>
<feature type="domain" description="P/Homo B" evidence="21">
    <location>
        <begin position="492"/>
        <end position="627"/>
    </location>
</feature>
<dbReference type="InterPro" id="IPR023828">
    <property type="entry name" value="Peptidase_S8_Ser-AS"/>
</dbReference>
<protein>
    <submittedName>
        <fullName evidence="22">Pheromone processing endoprotease</fullName>
        <ecNumber evidence="22">3.4.21.61</ecNumber>
    </submittedName>
</protein>
<evidence type="ECO:0000256" key="19">
    <source>
        <dbReference type="SAM" id="Phobius"/>
    </source>
</evidence>
<evidence type="ECO:0000256" key="10">
    <source>
        <dbReference type="ARBA" id="ARBA00022837"/>
    </source>
</evidence>
<dbReference type="GO" id="GO:0000139">
    <property type="term" value="C:Golgi membrane"/>
    <property type="evidence" value="ECO:0007669"/>
    <property type="project" value="TreeGrafter"/>
</dbReference>
<dbReference type="AlphaFoldDB" id="A0AAF0DG96"/>
<evidence type="ECO:0000256" key="20">
    <source>
        <dbReference type="SAM" id="SignalP"/>
    </source>
</evidence>
<dbReference type="PROSITE" id="PS51892">
    <property type="entry name" value="SUBTILASE"/>
    <property type="match status" value="1"/>
</dbReference>
<evidence type="ECO:0000256" key="16">
    <source>
        <dbReference type="PIRSR" id="PIRSR615500-1"/>
    </source>
</evidence>
<dbReference type="SUPFAM" id="SSF49785">
    <property type="entry name" value="Galactose-binding domain-like"/>
    <property type="match status" value="1"/>
</dbReference>
<dbReference type="PANTHER" id="PTHR42884">
    <property type="entry name" value="PROPROTEIN CONVERTASE SUBTILISIN/KEXIN-RELATED"/>
    <property type="match status" value="1"/>
</dbReference>
<name>A0AAF0DG96_9EURO</name>
<dbReference type="Pfam" id="PF00082">
    <property type="entry name" value="Peptidase_S8"/>
    <property type="match status" value="1"/>
</dbReference>
<feature type="region of interest" description="Disordered" evidence="18">
    <location>
        <begin position="656"/>
        <end position="697"/>
    </location>
</feature>
<proteinExistence type="inferred from homology"/>
<dbReference type="PRINTS" id="PR00723">
    <property type="entry name" value="SUBTILISIN"/>
</dbReference>
<dbReference type="InterPro" id="IPR022398">
    <property type="entry name" value="Peptidase_S8_His-AS"/>
</dbReference>
<dbReference type="GO" id="GO:0004252">
    <property type="term" value="F:serine-type endopeptidase activity"/>
    <property type="evidence" value="ECO:0007669"/>
    <property type="project" value="UniProtKB-UniRule"/>
</dbReference>
<keyword evidence="9 17" id="KW-0720">Serine protease</keyword>
<dbReference type="PROSITE" id="PS51829">
    <property type="entry name" value="P_HOMO_B"/>
    <property type="match status" value="1"/>
</dbReference>
<keyword evidence="12" id="KW-0843">Virulence</keyword>
<feature type="active site" description="Charge relay system" evidence="16 17">
    <location>
        <position position="244"/>
    </location>
</feature>
<keyword evidence="4" id="KW-0964">Secreted</keyword>
<keyword evidence="23" id="KW-1185">Reference proteome</keyword>
<dbReference type="InterPro" id="IPR036852">
    <property type="entry name" value="Peptidase_S8/S53_dom_sf"/>
</dbReference>
<dbReference type="InterPro" id="IPR015500">
    <property type="entry name" value="Peptidase_S8_subtilisin-rel"/>
</dbReference>
<feature type="signal peptide" evidence="20">
    <location>
        <begin position="1"/>
        <end position="19"/>
    </location>
</feature>
<dbReference type="PANTHER" id="PTHR42884:SF14">
    <property type="entry name" value="NEUROENDOCRINE CONVERTASE 1"/>
    <property type="match status" value="1"/>
</dbReference>
<sequence>MRLLGVLGFAWTFFSLCSASIYPRDHDTRDYVAIHLRPSLSPDRAAQLLGARHEGQIGELEDHHTFSFPKERGEELDKLLDDLRLRSRRKRRFESAGLDKRGDRDELDDILYSEKLIPRQRLQKRAPPPPPPSWIKSKSTRRQQTQAKDAAIARQQEIAGQLQIQDPIFVNQWHLFNTEQPGHDLNLTGLWLDGITGNGSITAIVDDGLDMYSHDLKDNYFAEGSYDFNDKGKEPKPRLVDDKHGTRCAGEVAAVKNNICGLGVAYDGKVAGIRILSKPVTDEDEAAAINYGFQKNQIYSCSWGPVDNGATMDAPGLLIRRAMVNGIQKGRGGKGSIYVFAAGNGAASEDNCNFDGYTNSIYSITVGAIDREDNHPYYSESCSAQLVVTYSSGGSDAISTTDVGLDSCSNRHGGTSAAGPLVVGVVALALGVRPDLTWRDVQYLIVETAIPVNLDDPGWQTTAIGKKFSHDFGYGKADAYAMVELAKSWKLVKPQAWFHSPWLKVHHDVPQGSQGLASSLEITKEMLQKSNLERIEHVTVTMNINHTRRGDLSVELKSPKGVVSYLSTTRSVDFEKQGYVDWTFMSVAHWGETGEGKWTIIVKDTEVNEFSGRFLDWRISLWGEAIDGKIQKLHPLPDAHDHDHDSSEIAPEVATTTIVQPSGSKPVATEKPSDHIDRPINAKPTGEGSASPATTHSLGTTATATAAATATASTLSDHFLPSPFPTFGVSKRTQIWIYGSIALIFIFCIALGIYFLVQRRKRLRNSPRDDYEFEMVAENEEGYPLSGAAAGGAKSKKQTQRRRRGGELYDAFAGESDEDIFSGSEEGEKPYCDDDDEDDGHDNVERTEELDEPKWSEKPRGREEPGLGS</sequence>
<feature type="transmembrane region" description="Helical" evidence="19">
    <location>
        <begin position="735"/>
        <end position="757"/>
    </location>
</feature>
<keyword evidence="14" id="KW-0865">Zymogen</keyword>
<keyword evidence="15" id="KW-0325">Glycoprotein</keyword>
<evidence type="ECO:0000256" key="6">
    <source>
        <dbReference type="ARBA" id="ARBA00022692"/>
    </source>
</evidence>
<keyword evidence="10" id="KW-0106">Calcium</keyword>
<comment type="similarity">
    <text evidence="3">Belongs to the peptidase S8 family. Furin subfamily.</text>
</comment>
<dbReference type="GO" id="GO:0005802">
    <property type="term" value="C:trans-Golgi network"/>
    <property type="evidence" value="ECO:0007669"/>
    <property type="project" value="TreeGrafter"/>
</dbReference>
<keyword evidence="5 17" id="KW-0645">Protease</keyword>
<evidence type="ECO:0000256" key="2">
    <source>
        <dbReference type="ARBA" id="ARBA00004613"/>
    </source>
</evidence>
<dbReference type="CDD" id="cd04059">
    <property type="entry name" value="Peptidases_S8_Protein_convertases_Kexins_Furin-like"/>
    <property type="match status" value="1"/>
</dbReference>
<evidence type="ECO:0000256" key="7">
    <source>
        <dbReference type="ARBA" id="ARBA00022729"/>
    </source>
</evidence>
<feature type="active site" description="Charge relay system" evidence="16 17">
    <location>
        <position position="416"/>
    </location>
</feature>
<accession>A0AAF0DG96</accession>
<keyword evidence="7 20" id="KW-0732">Signal</keyword>
<evidence type="ECO:0000256" key="5">
    <source>
        <dbReference type="ARBA" id="ARBA00022670"/>
    </source>
</evidence>
<evidence type="ECO:0000256" key="3">
    <source>
        <dbReference type="ARBA" id="ARBA00005325"/>
    </source>
</evidence>
<feature type="active site" description="Charge relay system" evidence="16 17">
    <location>
        <position position="206"/>
    </location>
</feature>
<keyword evidence="6 19" id="KW-0812">Transmembrane</keyword>
<dbReference type="PROSITE" id="PS00138">
    <property type="entry name" value="SUBTILASE_SER"/>
    <property type="match status" value="1"/>
</dbReference>
<dbReference type="FunFam" id="2.60.120.260:FF:000026">
    <property type="entry name" value="proprotein convertase subtilisin/kexin type 7"/>
    <property type="match status" value="1"/>
</dbReference>
<dbReference type="EMBL" id="CP120628">
    <property type="protein sequence ID" value="WEW57678.1"/>
    <property type="molecule type" value="Genomic_DNA"/>
</dbReference>
<evidence type="ECO:0000256" key="15">
    <source>
        <dbReference type="ARBA" id="ARBA00023180"/>
    </source>
</evidence>
<evidence type="ECO:0000256" key="18">
    <source>
        <dbReference type="SAM" id="MobiDB-lite"/>
    </source>
</evidence>
<dbReference type="GO" id="GO:0005576">
    <property type="term" value="C:extracellular region"/>
    <property type="evidence" value="ECO:0007669"/>
    <property type="project" value="UniProtKB-SubCell"/>
</dbReference>
<dbReference type="Pfam" id="PF01483">
    <property type="entry name" value="P_proprotein"/>
    <property type="match status" value="1"/>
</dbReference>
<dbReference type="Gene3D" id="3.40.50.200">
    <property type="entry name" value="Peptidase S8/S53 domain"/>
    <property type="match status" value="1"/>
</dbReference>
<dbReference type="EC" id="3.4.21.61" evidence="22"/>
<feature type="compositionally biased region" description="Basic residues" evidence="18">
    <location>
        <begin position="794"/>
        <end position="804"/>
    </location>
</feature>
<keyword evidence="11 19" id="KW-1133">Transmembrane helix</keyword>
<feature type="region of interest" description="Disordered" evidence="18">
    <location>
        <begin position="784"/>
        <end position="869"/>
    </location>
</feature>
<dbReference type="GO" id="GO:0007323">
    <property type="term" value="P:peptide pheromone maturation"/>
    <property type="evidence" value="ECO:0007669"/>
    <property type="project" value="UniProtKB-ARBA"/>
</dbReference>
<dbReference type="InterPro" id="IPR002884">
    <property type="entry name" value="P_dom"/>
</dbReference>
<feature type="chain" id="PRO_5042205943" evidence="20">
    <location>
        <begin position="20"/>
        <end position="869"/>
    </location>
</feature>
<keyword evidence="8 17" id="KW-0378">Hydrolase</keyword>
<evidence type="ECO:0000256" key="13">
    <source>
        <dbReference type="ARBA" id="ARBA00023136"/>
    </source>
</evidence>
<feature type="region of interest" description="Disordered" evidence="18">
    <location>
        <begin position="118"/>
        <end position="148"/>
    </location>
</feature>
<gene>
    <name evidence="22" type="primary">KEX2</name>
    <name evidence="22" type="ORF">PRK78_003145</name>
</gene>
<dbReference type="InterPro" id="IPR000209">
    <property type="entry name" value="Peptidase_S8/S53_dom"/>
</dbReference>
<evidence type="ECO:0000256" key="14">
    <source>
        <dbReference type="ARBA" id="ARBA00023145"/>
    </source>
</evidence>
<dbReference type="Gene3D" id="2.60.120.260">
    <property type="entry name" value="Galactose-binding domain-like"/>
    <property type="match status" value="1"/>
</dbReference>
<feature type="compositionally biased region" description="Basic and acidic residues" evidence="18">
    <location>
        <begin position="841"/>
        <end position="869"/>
    </location>
</feature>
<dbReference type="Proteomes" id="UP001219355">
    <property type="component" value="Chromosome 2"/>
</dbReference>
<dbReference type="InterPro" id="IPR034182">
    <property type="entry name" value="Kexin/furin"/>
</dbReference>
<keyword evidence="13 19" id="KW-0472">Membrane</keyword>
<evidence type="ECO:0000313" key="23">
    <source>
        <dbReference type="Proteomes" id="UP001219355"/>
    </source>
</evidence>